<gene>
    <name evidence="1" type="ORF">A2431_03105</name>
</gene>
<evidence type="ECO:0000313" key="2">
    <source>
        <dbReference type="Proteomes" id="UP000177697"/>
    </source>
</evidence>
<reference evidence="1 2" key="1">
    <citation type="journal article" date="2016" name="Nat. Commun.">
        <title>Thousands of microbial genomes shed light on interconnected biogeochemical processes in an aquifer system.</title>
        <authorList>
            <person name="Anantharaman K."/>
            <person name="Brown C.T."/>
            <person name="Hug L.A."/>
            <person name="Sharon I."/>
            <person name="Castelle C.J."/>
            <person name="Probst A.J."/>
            <person name="Thomas B.C."/>
            <person name="Singh A."/>
            <person name="Wilkins M.J."/>
            <person name="Karaoz U."/>
            <person name="Brodie E.L."/>
            <person name="Williams K.H."/>
            <person name="Hubbard S.S."/>
            <person name="Banfield J.F."/>
        </authorList>
    </citation>
    <scope>NUCLEOTIDE SEQUENCE [LARGE SCALE GENOMIC DNA]</scope>
</reference>
<sequence length="131" mass="14976">MFLFFGSLLLILLLVFGAILYFKRRKQNQEYSKYPHLYVEDRLDYNKVLIYEHDVEDPSFTAVEPTPTSLMVATDAYYFPKEAKILSVVTVSSVTGVPVKDVMGEYDIVVVPSKYEGHGKIKFRKKEAVAA</sequence>
<dbReference type="AlphaFoldDB" id="A0A1G2V070"/>
<accession>A0A1G2V070</accession>
<organism evidence="1 2">
    <name type="scientific">Candidatus Zambryskibacteria bacterium RIFOXYC1_FULL_39_10</name>
    <dbReference type="NCBI Taxonomy" id="1802779"/>
    <lineage>
        <taxon>Bacteria</taxon>
        <taxon>Candidatus Zambryskiibacteriota</taxon>
    </lineage>
</organism>
<evidence type="ECO:0000313" key="1">
    <source>
        <dbReference type="EMBL" id="OHB15010.1"/>
    </source>
</evidence>
<dbReference type="Proteomes" id="UP000177697">
    <property type="component" value="Unassembled WGS sequence"/>
</dbReference>
<name>A0A1G2V070_9BACT</name>
<protein>
    <submittedName>
        <fullName evidence="1">Uncharacterized protein</fullName>
    </submittedName>
</protein>
<dbReference type="EMBL" id="MHWW01000011">
    <property type="protein sequence ID" value="OHB15010.1"/>
    <property type="molecule type" value="Genomic_DNA"/>
</dbReference>
<proteinExistence type="predicted"/>
<comment type="caution">
    <text evidence="1">The sequence shown here is derived from an EMBL/GenBank/DDBJ whole genome shotgun (WGS) entry which is preliminary data.</text>
</comment>